<keyword evidence="6" id="KW-0406">Ion transport</keyword>
<evidence type="ECO:0000313" key="12">
    <source>
        <dbReference type="Proteomes" id="UP000515203"/>
    </source>
</evidence>
<evidence type="ECO:0000256" key="6">
    <source>
        <dbReference type="ARBA" id="ARBA00023065"/>
    </source>
</evidence>
<dbReference type="Gene3D" id="3.40.1380.10">
    <property type="match status" value="1"/>
</dbReference>
<evidence type="ECO:0000256" key="11">
    <source>
        <dbReference type="ARBA" id="ARBA00031066"/>
    </source>
</evidence>
<dbReference type="InParanoid" id="A0A6P3VBX4"/>
<keyword evidence="4" id="KW-0375">Hydrogen ion transport</keyword>
<dbReference type="PRINTS" id="PR00126">
    <property type="entry name" value="ATPASEGAMMA"/>
</dbReference>
<keyword evidence="3" id="KW-0813">Transport</keyword>
<evidence type="ECO:0000256" key="2">
    <source>
        <dbReference type="ARBA" id="ARBA00007681"/>
    </source>
</evidence>
<accession>A0A6P3VBX4</accession>
<dbReference type="GO" id="GO:0046933">
    <property type="term" value="F:proton-transporting ATP synthase activity, rotational mechanism"/>
    <property type="evidence" value="ECO:0007669"/>
    <property type="project" value="InterPro"/>
</dbReference>
<dbReference type="InterPro" id="IPR035968">
    <property type="entry name" value="ATP_synth_F1_ATPase_gsu"/>
</dbReference>
<name>A0A6P3VBX4_OCTDE</name>
<keyword evidence="7" id="KW-0496">Mitochondrion</keyword>
<evidence type="ECO:0000256" key="8">
    <source>
        <dbReference type="ARBA" id="ARBA00023136"/>
    </source>
</evidence>
<evidence type="ECO:0000256" key="1">
    <source>
        <dbReference type="ARBA" id="ARBA00004637"/>
    </source>
</evidence>
<comment type="similarity">
    <text evidence="2">Belongs to the ATPase gamma chain family.</text>
</comment>
<comment type="subcellular location">
    <subcellularLocation>
        <location evidence="1">Mitochondrion inner membrane</location>
        <topology evidence="1">Peripheral membrane protein</topology>
    </subcellularLocation>
</comment>
<dbReference type="GO" id="GO:0045259">
    <property type="term" value="C:proton-transporting ATP synthase complex"/>
    <property type="evidence" value="ECO:0007669"/>
    <property type="project" value="UniProtKB-KW"/>
</dbReference>
<evidence type="ECO:0000313" key="13">
    <source>
        <dbReference type="RefSeq" id="XP_012370851.1"/>
    </source>
</evidence>
<dbReference type="GeneID" id="101565111"/>
<dbReference type="Proteomes" id="UP000515203">
    <property type="component" value="Unplaced"/>
</dbReference>
<evidence type="ECO:0000256" key="5">
    <source>
        <dbReference type="ARBA" id="ARBA00022792"/>
    </source>
</evidence>
<dbReference type="OrthoDB" id="239812at2759"/>
<dbReference type="FunFam" id="3.40.1380.10:FF:000003">
    <property type="entry name" value="ATP synthase subunit gamma"/>
    <property type="match status" value="1"/>
</dbReference>
<keyword evidence="9" id="KW-0139">CF(1)</keyword>
<evidence type="ECO:0000256" key="3">
    <source>
        <dbReference type="ARBA" id="ARBA00022448"/>
    </source>
</evidence>
<dbReference type="AlphaFoldDB" id="A0A6P3VBX4"/>
<keyword evidence="12" id="KW-1185">Reference proteome</keyword>
<dbReference type="SUPFAM" id="SSF52943">
    <property type="entry name" value="ATP synthase (F1-ATPase), gamma subunit"/>
    <property type="match status" value="1"/>
</dbReference>
<organism evidence="12 13">
    <name type="scientific">Octodon degus</name>
    <name type="common">Degu</name>
    <name type="synonym">Sciurus degus</name>
    <dbReference type="NCBI Taxonomy" id="10160"/>
    <lineage>
        <taxon>Eukaryota</taxon>
        <taxon>Metazoa</taxon>
        <taxon>Chordata</taxon>
        <taxon>Craniata</taxon>
        <taxon>Vertebrata</taxon>
        <taxon>Euteleostomi</taxon>
        <taxon>Mammalia</taxon>
        <taxon>Eutheria</taxon>
        <taxon>Euarchontoglires</taxon>
        <taxon>Glires</taxon>
        <taxon>Rodentia</taxon>
        <taxon>Hystricomorpha</taxon>
        <taxon>Octodontidae</taxon>
        <taxon>Octodon</taxon>
    </lineage>
</organism>
<keyword evidence="10" id="KW-0066">ATP synthesis</keyword>
<proteinExistence type="inferred from homology"/>
<dbReference type="PANTHER" id="PTHR11693">
    <property type="entry name" value="ATP SYNTHASE GAMMA CHAIN"/>
    <property type="match status" value="1"/>
</dbReference>
<dbReference type="Pfam" id="PF00231">
    <property type="entry name" value="ATP-synt"/>
    <property type="match status" value="1"/>
</dbReference>
<gene>
    <name evidence="13" type="primary">LOC101565111</name>
</gene>
<dbReference type="RefSeq" id="XP_012370851.1">
    <property type="nucleotide sequence ID" value="XM_012515397.2"/>
</dbReference>
<dbReference type="InterPro" id="IPR000131">
    <property type="entry name" value="ATP_synth_F1_gsu"/>
</dbReference>
<evidence type="ECO:0000256" key="10">
    <source>
        <dbReference type="ARBA" id="ARBA00023310"/>
    </source>
</evidence>
<dbReference type="GO" id="GO:0005743">
    <property type="term" value="C:mitochondrial inner membrane"/>
    <property type="evidence" value="ECO:0007669"/>
    <property type="project" value="UniProtKB-SubCell"/>
</dbReference>
<dbReference type="PANTHER" id="PTHR11693:SF22">
    <property type="entry name" value="ATP SYNTHASE SUBUNIT GAMMA, MITOCHONDRIAL"/>
    <property type="match status" value="1"/>
</dbReference>
<protein>
    <recommendedName>
        <fullName evidence="11">F-ATPase gamma subunit</fullName>
    </recommendedName>
</protein>
<dbReference type="CDD" id="cd12151">
    <property type="entry name" value="F1-ATPase_gamma"/>
    <property type="match status" value="1"/>
</dbReference>
<keyword evidence="5" id="KW-0999">Mitochondrion inner membrane</keyword>
<evidence type="ECO:0000256" key="4">
    <source>
        <dbReference type="ARBA" id="ARBA00022781"/>
    </source>
</evidence>
<sequence>MVSWANVAGLSAWALQPHWMQVQNTATLKDITRRLKSIKNIQKITQSMKVVAAAKYAQAERELNAAHIHGRGSFVLCEKAGIKVPEDKKKRLLIGVSSERGLYSAVHSSVANQIKNEVATLAAAGEEVMLAGIRDEIKGILSRTHSDQFLVTFKDVGRKPTTFGDASIIALELFSFGYEFDEGSAIFHQFRSVICYKREGKPIFSLHTIANTESISICDDIGADVLQNDPEYSPANILCYPLKESTTSSEQSARTMAMDNASRNASEMIDNRLRHSIARAKPSLPKS</sequence>
<evidence type="ECO:0000256" key="9">
    <source>
        <dbReference type="ARBA" id="ARBA00023196"/>
    </source>
</evidence>
<dbReference type="Gene3D" id="1.10.287.80">
    <property type="entry name" value="ATP synthase, gamma subunit, helix hairpin domain"/>
    <property type="match status" value="1"/>
</dbReference>
<reference evidence="13" key="1">
    <citation type="submission" date="2025-08" db="UniProtKB">
        <authorList>
            <consortium name="RefSeq"/>
        </authorList>
    </citation>
    <scope>IDENTIFICATION</scope>
</reference>
<evidence type="ECO:0000256" key="7">
    <source>
        <dbReference type="ARBA" id="ARBA00023128"/>
    </source>
</evidence>
<keyword evidence="8" id="KW-0472">Membrane</keyword>